<proteinExistence type="predicted"/>
<sequence>MTADVTLVEAFIRLGNMVDGHVTCRLSPDEGAIFIEISWELGGRPLCLTVQRDIMSLHHREDRTLQDHCSTSTQRQTTAFDPFPHSFIQLVLPSQLHTQIWCLCLCSSSLSIQQSCRPPHSSERQSSSNSREKLGDLTRCNSSLHLCAILKTCWVNTVFPTEFDYTCSGG</sequence>
<accession>A0A6G1Q6S8</accession>
<protein>
    <submittedName>
        <fullName evidence="1">Uncharacterized protein</fullName>
    </submittedName>
</protein>
<keyword evidence="2" id="KW-1185">Reference proteome</keyword>
<gene>
    <name evidence="1" type="ORF">EXN66_Car013936</name>
</gene>
<reference evidence="2" key="2">
    <citation type="submission" date="2019-02" db="EMBL/GenBank/DDBJ databases">
        <title>Opniocepnalus argus Var Kimnra genome.</title>
        <authorList>
            <person name="Zhou C."/>
            <person name="Xiao S."/>
        </authorList>
    </citation>
    <scope>NUCLEOTIDE SEQUENCE [LARGE SCALE GENOMIC DNA]</scope>
</reference>
<evidence type="ECO:0000313" key="1">
    <source>
        <dbReference type="EMBL" id="KAF3698255.1"/>
    </source>
</evidence>
<dbReference type="EMBL" id="CM015724">
    <property type="protein sequence ID" value="KAF3698255.1"/>
    <property type="molecule type" value="Genomic_DNA"/>
</dbReference>
<organism evidence="1 2">
    <name type="scientific">Channa argus</name>
    <name type="common">Northern snakehead</name>
    <name type="synonym">Ophicephalus argus</name>
    <dbReference type="NCBI Taxonomy" id="215402"/>
    <lineage>
        <taxon>Eukaryota</taxon>
        <taxon>Metazoa</taxon>
        <taxon>Chordata</taxon>
        <taxon>Craniata</taxon>
        <taxon>Vertebrata</taxon>
        <taxon>Euteleostomi</taxon>
        <taxon>Actinopterygii</taxon>
        <taxon>Neopterygii</taxon>
        <taxon>Teleostei</taxon>
        <taxon>Neoteleostei</taxon>
        <taxon>Acanthomorphata</taxon>
        <taxon>Anabantaria</taxon>
        <taxon>Anabantiformes</taxon>
        <taxon>Channoidei</taxon>
        <taxon>Channidae</taxon>
        <taxon>Channa</taxon>
    </lineage>
</organism>
<dbReference type="AlphaFoldDB" id="A0A6G1Q6S8"/>
<name>A0A6G1Q6S8_CHAAH</name>
<reference evidence="1 2" key="1">
    <citation type="submission" date="2019-02" db="EMBL/GenBank/DDBJ databases">
        <title>Opniocepnalus argus genome.</title>
        <authorList>
            <person name="Zhou C."/>
            <person name="Xiao S."/>
        </authorList>
    </citation>
    <scope>NUCLEOTIDE SEQUENCE [LARGE SCALE GENOMIC DNA]</scope>
    <source>
        <strain evidence="1">OARG1902GOOAL</strain>
        <tissue evidence="1">Muscle</tissue>
    </source>
</reference>
<evidence type="ECO:0000313" key="2">
    <source>
        <dbReference type="Proteomes" id="UP000503349"/>
    </source>
</evidence>
<dbReference type="Proteomes" id="UP000503349">
    <property type="component" value="Chromosome 13"/>
</dbReference>